<evidence type="ECO:0000313" key="3">
    <source>
        <dbReference type="EMBL" id="VVC30854.1"/>
    </source>
</evidence>
<feature type="region of interest" description="Disordered" evidence="1">
    <location>
        <begin position="93"/>
        <end position="124"/>
    </location>
</feature>
<dbReference type="OrthoDB" id="6598340at2759"/>
<accession>A0A5E4MHE4</accession>
<feature type="chain" id="PRO_5023140537" evidence="2">
    <location>
        <begin position="20"/>
        <end position="1112"/>
    </location>
</feature>
<feature type="region of interest" description="Disordered" evidence="1">
    <location>
        <begin position="1093"/>
        <end position="1112"/>
    </location>
</feature>
<reference evidence="3 4" key="1">
    <citation type="submission" date="2019-08" db="EMBL/GenBank/DDBJ databases">
        <authorList>
            <person name="Alioto T."/>
            <person name="Alioto T."/>
            <person name="Gomez Garrido J."/>
        </authorList>
    </citation>
    <scope>NUCLEOTIDE SEQUENCE [LARGE SCALE GENOMIC DNA]</scope>
</reference>
<evidence type="ECO:0000256" key="2">
    <source>
        <dbReference type="SAM" id="SignalP"/>
    </source>
</evidence>
<feature type="compositionally biased region" description="Basic and acidic residues" evidence="1">
    <location>
        <begin position="1098"/>
        <end position="1112"/>
    </location>
</feature>
<proteinExistence type="predicted"/>
<sequence length="1112" mass="123216">MNPMRLFILLAFILYETQCAESFKHLKFLKSLLASKLLATEQSNFEEEIPYIVNKCELTEGGCNDGTVVELNNPSYPTNENPILIENQYTEMSSGNPEDFPVENSGNPEDFPVENSGNSEANPEKEYENVYDKDMNTEWLLGENINVNQPSDTSTLSSVTASVPDNTNHDTLKSKLQNKINAIRTKIQLISQKIKPVNEIIPNDSEVVYEENYSTTESTTSTEAKPITTKEPAIITVSSTTYTEEPINTENPIAVEPDVQVNVEAQKPIVSIIPAQNNTDLFKNQIYVSPYALWVNDCPPPPHQQVNYQPNFQYAANPLFATKQWTLANTPYTWPVYQNQQNIKFAASGPINTEGHIQWYNPYNANPVYSNPISSSVYQGNGPAALFKPTVSVSEVSSFSSTARPIYVIAQADAPMRIHANTYADKPLEFNNEPFGQLTYGNKRLSYEAKQVVNNLRVGANQATVPEQANQGINFQQYAENIPFYTAETSGSVVPSAGIAYSSPSTARPIDVITPVDAPSLTYANTYADKPLKFNNAPFRQPTYDNQRLNFGTEQAVNNFRVGANQATVPEQANQWINFQQVNSKPQQYAENIPSYIAGPYGSMVPNAGIPYSSPSTARSNNMYSTDAPILTSANPNVAKPLPNTGYNPNYQLKYQNQKPKILTVNREVNDFKVGTNQSIIPERTNQWIYLNQANSNPLYTNPITPSISQKIRPTASIKPVVSNSGVKYFSSSTARPIDVSAPTNAPNPIPANTYTDQRMEFNTAPFKQSAYPNQRLNYGVEQVVNNFEVYTNQPIVPEQVNQRINFEQINSKSQQFPKNVQPYAVEISGSSFPSSSVTYSSSSTGQPIAVYPTDAPNPIPANTYAPKPTTVNYRPNDQPKFYYQKTNIGALSTEVNDFNVGANQPINPEQTNQRINEFEQANSKPQFPEAIISNVPVTSDQNVPSGSIIPSSSVAYSSPVEQLGPVQYPITYDTVSPAEQPNSEDNLNTYSAPVLNNAEQSSYPLRGDILFEDNSGLKDEQQDGIEYTLKQRRYAVPDYDKKPFAKKDVFKKSVSESEIRLNAAATKQTETQTPSVAKVDALVTKAELSKPSNFDNVKSDSKTEIVDVKSA</sequence>
<protein>
    <submittedName>
        <fullName evidence="3">Uncharacterized protein</fullName>
    </submittedName>
</protein>
<evidence type="ECO:0000256" key="1">
    <source>
        <dbReference type="SAM" id="MobiDB-lite"/>
    </source>
</evidence>
<feature type="signal peptide" evidence="2">
    <location>
        <begin position="1"/>
        <end position="19"/>
    </location>
</feature>
<keyword evidence="4" id="KW-1185">Reference proteome</keyword>
<dbReference type="Proteomes" id="UP000325440">
    <property type="component" value="Unassembled WGS sequence"/>
</dbReference>
<dbReference type="AlphaFoldDB" id="A0A5E4MHE4"/>
<dbReference type="EMBL" id="CABPRJ010000543">
    <property type="protein sequence ID" value="VVC30854.1"/>
    <property type="molecule type" value="Genomic_DNA"/>
</dbReference>
<keyword evidence="2" id="KW-0732">Signal</keyword>
<name>A0A5E4MHE4_9HEMI</name>
<organism evidence="3 4">
    <name type="scientific">Cinara cedri</name>
    <dbReference type="NCBI Taxonomy" id="506608"/>
    <lineage>
        <taxon>Eukaryota</taxon>
        <taxon>Metazoa</taxon>
        <taxon>Ecdysozoa</taxon>
        <taxon>Arthropoda</taxon>
        <taxon>Hexapoda</taxon>
        <taxon>Insecta</taxon>
        <taxon>Pterygota</taxon>
        <taxon>Neoptera</taxon>
        <taxon>Paraneoptera</taxon>
        <taxon>Hemiptera</taxon>
        <taxon>Sternorrhyncha</taxon>
        <taxon>Aphidomorpha</taxon>
        <taxon>Aphidoidea</taxon>
        <taxon>Aphididae</taxon>
        <taxon>Lachninae</taxon>
        <taxon>Cinara</taxon>
    </lineage>
</organism>
<evidence type="ECO:0000313" key="4">
    <source>
        <dbReference type="Proteomes" id="UP000325440"/>
    </source>
</evidence>
<gene>
    <name evidence="3" type="ORF">CINCED_3A014047</name>
</gene>